<dbReference type="Proteomes" id="UP001190926">
    <property type="component" value="Unassembled WGS sequence"/>
</dbReference>
<keyword evidence="2" id="KW-0806">Transcription termination</keyword>
<accession>A0AAD4IUE3</accession>
<comment type="similarity">
    <text evidence="1">Belongs to the mTERF family.</text>
</comment>
<evidence type="ECO:0000313" key="4">
    <source>
        <dbReference type="EMBL" id="KAH6821773.1"/>
    </source>
</evidence>
<evidence type="ECO:0000256" key="2">
    <source>
        <dbReference type="ARBA" id="ARBA00022472"/>
    </source>
</evidence>
<protein>
    <submittedName>
        <fullName evidence="4">Uncharacterized protein</fullName>
    </submittedName>
</protein>
<proteinExistence type="inferred from homology"/>
<evidence type="ECO:0000256" key="3">
    <source>
        <dbReference type="ARBA" id="ARBA00022946"/>
    </source>
</evidence>
<organism evidence="4 5">
    <name type="scientific">Perilla frutescens var. hirtella</name>
    <name type="common">Perilla citriodora</name>
    <name type="synonym">Perilla setoyensis</name>
    <dbReference type="NCBI Taxonomy" id="608512"/>
    <lineage>
        <taxon>Eukaryota</taxon>
        <taxon>Viridiplantae</taxon>
        <taxon>Streptophyta</taxon>
        <taxon>Embryophyta</taxon>
        <taxon>Tracheophyta</taxon>
        <taxon>Spermatophyta</taxon>
        <taxon>Magnoliopsida</taxon>
        <taxon>eudicotyledons</taxon>
        <taxon>Gunneridae</taxon>
        <taxon>Pentapetalae</taxon>
        <taxon>asterids</taxon>
        <taxon>lamiids</taxon>
        <taxon>Lamiales</taxon>
        <taxon>Lamiaceae</taxon>
        <taxon>Nepetoideae</taxon>
        <taxon>Elsholtzieae</taxon>
        <taxon>Perilla</taxon>
    </lineage>
</organism>
<dbReference type="FunFam" id="1.25.70.10:FF:000001">
    <property type="entry name" value="Mitochondrial transcription termination factor-like"/>
    <property type="match status" value="1"/>
</dbReference>
<dbReference type="InterPro" id="IPR038538">
    <property type="entry name" value="MTERF_sf"/>
</dbReference>
<keyword evidence="3" id="KW-0809">Transit peptide</keyword>
<dbReference type="GO" id="GO:0006353">
    <property type="term" value="P:DNA-templated transcription termination"/>
    <property type="evidence" value="ECO:0007669"/>
    <property type="project" value="UniProtKB-KW"/>
</dbReference>
<evidence type="ECO:0000256" key="1">
    <source>
        <dbReference type="ARBA" id="ARBA00007692"/>
    </source>
</evidence>
<dbReference type="InterPro" id="IPR003690">
    <property type="entry name" value="MTERF"/>
</dbReference>
<dbReference type="Pfam" id="PF02536">
    <property type="entry name" value="mTERF"/>
    <property type="match status" value="2"/>
</dbReference>
<keyword evidence="2" id="KW-0804">Transcription</keyword>
<keyword evidence="5" id="KW-1185">Reference proteome</keyword>
<reference evidence="4 5" key="1">
    <citation type="journal article" date="2021" name="Nat. Commun.">
        <title>Incipient diploidization of the medicinal plant Perilla within 10,000 years.</title>
        <authorList>
            <person name="Zhang Y."/>
            <person name="Shen Q."/>
            <person name="Leng L."/>
            <person name="Zhang D."/>
            <person name="Chen S."/>
            <person name="Shi Y."/>
            <person name="Ning Z."/>
            <person name="Chen S."/>
        </authorList>
    </citation>
    <scope>NUCLEOTIDE SEQUENCE [LARGE SCALE GENOMIC DNA]</scope>
    <source>
        <strain evidence="5">cv. PC099</strain>
    </source>
</reference>
<name>A0AAD4IUE3_PERFH</name>
<sequence length="389" mass="44889">MYAIIRSRSQIRVPTTQDAPQFLALFSSRKSSSNFSGSDATFTISYLTNSCGLPLKDAVSVSKKLCLKSRENSDAVLQLLNKYEFTNAQISRLVKKWPRVLQSSADKTLWPKLEFFVSIGVPPAVLPRKLSEYPFPLGRSLENYFIPWYKYLKRIVESDKNVAAVFLRSPMAFTHGWPKRVPSNIAILREQRLPKYSIASLLVKKPSMLILKKELFSAYVDRVVEMGFHRSRVVFVDALQVFGKMSESTVRHKMDVYRRCGWSESDLSSAFLKYPLCMKLSQKKIRANMDFLVDEVGFKAADVAQRPGVLDFNVEKRMRPRWIVTRVLKAKGLMKESTRITFNLFRMSEAMFLRRYIFDHEEEIPQLLDIYRGKLSLSEIGLDENVMTN</sequence>
<dbReference type="AlphaFoldDB" id="A0AAD4IUE3"/>
<gene>
    <name evidence="4" type="ORF">C2S53_015827</name>
</gene>
<dbReference type="PANTHER" id="PTHR13068">
    <property type="entry name" value="CGI-12 PROTEIN-RELATED"/>
    <property type="match status" value="1"/>
</dbReference>
<dbReference type="SMART" id="SM00733">
    <property type="entry name" value="Mterf"/>
    <property type="match status" value="5"/>
</dbReference>
<keyword evidence="2" id="KW-0805">Transcription regulation</keyword>
<comment type="caution">
    <text evidence="4">The sequence shown here is derived from an EMBL/GenBank/DDBJ whole genome shotgun (WGS) entry which is preliminary data.</text>
</comment>
<dbReference type="GO" id="GO:0003676">
    <property type="term" value="F:nucleic acid binding"/>
    <property type="evidence" value="ECO:0007669"/>
    <property type="project" value="InterPro"/>
</dbReference>
<dbReference type="PANTHER" id="PTHR13068:SF133">
    <property type="entry name" value="MITOCHONDRIAL TRANSCRIPTION TERMINATION FACTOR FAMILY PROTEIN"/>
    <property type="match status" value="1"/>
</dbReference>
<dbReference type="EMBL" id="SDAM02001894">
    <property type="protein sequence ID" value="KAH6821773.1"/>
    <property type="molecule type" value="Genomic_DNA"/>
</dbReference>
<dbReference type="Gene3D" id="1.25.70.10">
    <property type="entry name" value="Transcription termination factor 3, mitochondrial"/>
    <property type="match status" value="1"/>
</dbReference>
<evidence type="ECO:0000313" key="5">
    <source>
        <dbReference type="Proteomes" id="UP001190926"/>
    </source>
</evidence>